<dbReference type="GeneID" id="108664294"/>
<evidence type="ECO:0000313" key="3">
    <source>
        <dbReference type="RefSeq" id="XP_018006350.1"/>
    </source>
</evidence>
<organism evidence="2 3">
    <name type="scientific">Hyalella azteca</name>
    <name type="common">Amphipod</name>
    <dbReference type="NCBI Taxonomy" id="294128"/>
    <lineage>
        <taxon>Eukaryota</taxon>
        <taxon>Metazoa</taxon>
        <taxon>Ecdysozoa</taxon>
        <taxon>Arthropoda</taxon>
        <taxon>Crustacea</taxon>
        <taxon>Multicrustacea</taxon>
        <taxon>Malacostraca</taxon>
        <taxon>Eumalacostraca</taxon>
        <taxon>Peracarida</taxon>
        <taxon>Amphipoda</taxon>
        <taxon>Senticaudata</taxon>
        <taxon>Talitrida</taxon>
        <taxon>Talitroidea</taxon>
        <taxon>Hyalellidae</taxon>
        <taxon>Hyalella</taxon>
    </lineage>
</organism>
<gene>
    <name evidence="3" type="primary">LOC108664294</name>
</gene>
<dbReference type="RefSeq" id="XP_018006350.1">
    <property type="nucleotide sequence ID" value="XM_018150861.1"/>
</dbReference>
<feature type="signal peptide" evidence="1">
    <location>
        <begin position="1"/>
        <end position="15"/>
    </location>
</feature>
<sequence length="174" mass="19115">MRTLIFLCIVALAAARPDKRPEVDSRAVVESIQEFLPAVTKNIQGRDRAAGVNYITSAVVDLVARNAPEEQREQVQNAGDLTASILYSVNELIKSAKIPDIPTVKIPKINIPEISIPEIPEIKIPEIPEFKFDGSFDGNIEIPAIEVPAIEIPEIPDVKIPKVQIPEIDVSDFS</sequence>
<name>A0A8B7MYG0_HYAAZ</name>
<dbReference type="Proteomes" id="UP000694843">
    <property type="component" value="Unplaced"/>
</dbReference>
<feature type="chain" id="PRO_5034419723" evidence="1">
    <location>
        <begin position="16"/>
        <end position="174"/>
    </location>
</feature>
<accession>A0A8B7MYG0</accession>
<proteinExistence type="predicted"/>
<evidence type="ECO:0000256" key="1">
    <source>
        <dbReference type="SAM" id="SignalP"/>
    </source>
</evidence>
<dbReference type="AlphaFoldDB" id="A0A8B7MYG0"/>
<keyword evidence="1" id="KW-0732">Signal</keyword>
<reference evidence="3" key="1">
    <citation type="submission" date="2025-08" db="UniProtKB">
        <authorList>
            <consortium name="RefSeq"/>
        </authorList>
    </citation>
    <scope>IDENTIFICATION</scope>
    <source>
        <tissue evidence="3">Whole organism</tissue>
    </source>
</reference>
<protein>
    <submittedName>
        <fullName evidence="3">Protein PELPK1</fullName>
    </submittedName>
</protein>
<keyword evidence="2" id="KW-1185">Reference proteome</keyword>
<evidence type="ECO:0000313" key="2">
    <source>
        <dbReference type="Proteomes" id="UP000694843"/>
    </source>
</evidence>
<dbReference type="KEGG" id="hazt:108664294"/>